<dbReference type="PANTHER" id="PTHR34413">
    <property type="entry name" value="PROPHAGE TAIL FIBER ASSEMBLY PROTEIN HOMOLOG TFAE-RELATED-RELATED"/>
    <property type="match status" value="1"/>
</dbReference>
<evidence type="ECO:0008006" key="4">
    <source>
        <dbReference type="Google" id="ProtNLM"/>
    </source>
</evidence>
<organism evidence="2 3">
    <name type="scientific">Cedecea neteri</name>
    <dbReference type="NCBI Taxonomy" id="158822"/>
    <lineage>
        <taxon>Bacteria</taxon>
        <taxon>Pseudomonadati</taxon>
        <taxon>Pseudomonadota</taxon>
        <taxon>Gammaproteobacteria</taxon>
        <taxon>Enterobacterales</taxon>
        <taxon>Enterobacteriaceae</taxon>
        <taxon>Cedecea</taxon>
    </lineage>
</organism>
<evidence type="ECO:0000313" key="2">
    <source>
        <dbReference type="EMBL" id="AIR63509.1"/>
    </source>
</evidence>
<dbReference type="AlphaFoldDB" id="A0AAN0S9A5"/>
<proteinExistence type="predicted"/>
<name>A0AAN0S9A5_9ENTR</name>
<evidence type="ECO:0000313" key="1">
    <source>
        <dbReference type="EMBL" id="AIR59107.1"/>
    </source>
</evidence>
<protein>
    <recommendedName>
        <fullName evidence="4">Tail fiber assembly protein</fullName>
    </recommendedName>
</protein>
<dbReference type="RefSeq" id="WP_039286690.1">
    <property type="nucleotide sequence ID" value="NZ_CP009458.1"/>
</dbReference>
<gene>
    <name evidence="1" type="ORF">LH23_00075</name>
    <name evidence="2" type="ORF">LH23_23420</name>
</gene>
<dbReference type="PANTHER" id="PTHR34413:SF1">
    <property type="entry name" value="CYTOPLASMIC PROTEIN"/>
    <property type="match status" value="1"/>
</dbReference>
<evidence type="ECO:0000313" key="3">
    <source>
        <dbReference type="Proteomes" id="UP000029516"/>
    </source>
</evidence>
<dbReference type="Pfam" id="PF02413">
    <property type="entry name" value="Caudo_TAP"/>
    <property type="match status" value="1"/>
</dbReference>
<dbReference type="KEGG" id="cem:LH23_23420"/>
<reference evidence="2 3" key="1">
    <citation type="submission" date="2014-09" db="EMBL/GenBank/DDBJ databases">
        <authorList>
            <person name="Chan K.-G."/>
        </authorList>
    </citation>
    <scope>NUCLEOTIDE SEQUENCE [LARGE SCALE GENOMIC DNA]</scope>
    <source>
        <strain evidence="2 3">M006</strain>
    </source>
</reference>
<dbReference type="KEGG" id="cem:LH23_00075"/>
<dbReference type="EMBL" id="CP009458">
    <property type="protein sequence ID" value="AIR59107.1"/>
    <property type="molecule type" value="Genomic_DNA"/>
</dbReference>
<accession>A0AAN0S9A5</accession>
<dbReference type="InterPro" id="IPR051220">
    <property type="entry name" value="TFA_Chaperone"/>
</dbReference>
<sequence>MKYIYSKSQNAFYPFSLRELYELTGTWPSDGVEVSMEVFETYTSTPPVGKHRVTGVDGLPAWEDIPLPTKEQVVSMMENEKKSKINYANDFINNKQWQGKAAVGRLNNDGLLQYNIWLDYLDALEAIDTSSAPDIEWPTPPVYPAS</sequence>
<dbReference type="InterPro" id="IPR003458">
    <property type="entry name" value="Phage_T4_Gp38_tail_assem"/>
</dbReference>
<dbReference type="EMBL" id="CP009458">
    <property type="protein sequence ID" value="AIR63509.1"/>
    <property type="molecule type" value="Genomic_DNA"/>
</dbReference>
<dbReference type="Proteomes" id="UP000029516">
    <property type="component" value="Chromosome"/>
</dbReference>